<feature type="region of interest" description="Disordered" evidence="1">
    <location>
        <begin position="1"/>
        <end position="23"/>
    </location>
</feature>
<dbReference type="RefSeq" id="WP_093267047.1">
    <property type="nucleotide sequence ID" value="NZ_FNOK01000016.1"/>
</dbReference>
<proteinExistence type="predicted"/>
<accession>A0A1H3F5L7</accession>
<dbReference type="STRING" id="418495.SAMN05216215_101678"/>
<dbReference type="Proteomes" id="UP000199529">
    <property type="component" value="Unassembled WGS sequence"/>
</dbReference>
<organism evidence="2 3">
    <name type="scientific">Saccharopolyspora shandongensis</name>
    <dbReference type="NCBI Taxonomy" id="418495"/>
    <lineage>
        <taxon>Bacteria</taxon>
        <taxon>Bacillati</taxon>
        <taxon>Actinomycetota</taxon>
        <taxon>Actinomycetes</taxon>
        <taxon>Pseudonocardiales</taxon>
        <taxon>Pseudonocardiaceae</taxon>
        <taxon>Saccharopolyspora</taxon>
    </lineage>
</organism>
<dbReference type="EMBL" id="FNOK01000016">
    <property type="protein sequence ID" value="SDX86180.1"/>
    <property type="molecule type" value="Genomic_DNA"/>
</dbReference>
<evidence type="ECO:0000313" key="2">
    <source>
        <dbReference type="EMBL" id="SDX86180.1"/>
    </source>
</evidence>
<protein>
    <recommendedName>
        <fullName evidence="4">PE family protein</fullName>
    </recommendedName>
</protein>
<reference evidence="3" key="1">
    <citation type="submission" date="2016-10" db="EMBL/GenBank/DDBJ databases">
        <authorList>
            <person name="Varghese N."/>
            <person name="Submissions S."/>
        </authorList>
    </citation>
    <scope>NUCLEOTIDE SEQUENCE [LARGE SCALE GENOMIC DNA]</scope>
    <source>
        <strain evidence="3">CGMCC 4.3530</strain>
    </source>
</reference>
<evidence type="ECO:0008006" key="4">
    <source>
        <dbReference type="Google" id="ProtNLM"/>
    </source>
</evidence>
<dbReference type="OrthoDB" id="5189596at2"/>
<evidence type="ECO:0000313" key="3">
    <source>
        <dbReference type="Proteomes" id="UP000199529"/>
    </source>
</evidence>
<dbReference type="AlphaFoldDB" id="A0A1H3F5L7"/>
<evidence type="ECO:0000256" key="1">
    <source>
        <dbReference type="SAM" id="MobiDB-lite"/>
    </source>
</evidence>
<name>A0A1H3F5L7_9PSEU</name>
<gene>
    <name evidence="2" type="ORF">SAMN05216215_101678</name>
</gene>
<keyword evidence="3" id="KW-1185">Reference proteome</keyword>
<sequence length="124" mass="12984">MPLTAPWGDSSTSALPGMSGGSVQVEPASIPRLVNALQESLDAVGLQIEHAITELRIRPWAGDPISADAAEEFNRRSVGGGEDALTALCGYRDQLQAAAESLRLANRQYERIDGDSAYGIGGGC</sequence>